<feature type="transmembrane region" description="Helical" evidence="8">
    <location>
        <begin position="141"/>
        <end position="160"/>
    </location>
</feature>
<comment type="subcellular location">
    <subcellularLocation>
        <location evidence="1">Cell membrane</location>
        <topology evidence="1">Multi-pass membrane protein</topology>
    </subcellularLocation>
</comment>
<keyword evidence="3" id="KW-1003">Cell membrane</keyword>
<dbReference type="EMBL" id="JACCFW010000001">
    <property type="protein sequence ID" value="NYJ74378.1"/>
    <property type="molecule type" value="Genomic_DNA"/>
</dbReference>
<feature type="transmembrane region" description="Helical" evidence="8">
    <location>
        <begin position="255"/>
        <end position="272"/>
    </location>
</feature>
<gene>
    <name evidence="10" type="ORF">HNR15_001341</name>
</gene>
<keyword evidence="2" id="KW-0813">Transport</keyword>
<dbReference type="PANTHER" id="PTHR23517">
    <property type="entry name" value="RESISTANCE PROTEIN MDTM, PUTATIVE-RELATED-RELATED"/>
    <property type="match status" value="1"/>
</dbReference>
<evidence type="ECO:0000256" key="5">
    <source>
        <dbReference type="ARBA" id="ARBA00022989"/>
    </source>
</evidence>
<dbReference type="Pfam" id="PF07690">
    <property type="entry name" value="MFS_1"/>
    <property type="match status" value="2"/>
</dbReference>
<dbReference type="InterPro" id="IPR036259">
    <property type="entry name" value="MFS_trans_sf"/>
</dbReference>
<feature type="transmembrane region" description="Helical" evidence="8">
    <location>
        <begin position="218"/>
        <end position="235"/>
    </location>
</feature>
<organism evidence="10 11">
    <name type="scientific">Allobranchiibius huperziae</name>
    <dbReference type="NCBI Taxonomy" id="1874116"/>
    <lineage>
        <taxon>Bacteria</taxon>
        <taxon>Bacillati</taxon>
        <taxon>Actinomycetota</taxon>
        <taxon>Actinomycetes</taxon>
        <taxon>Micrococcales</taxon>
        <taxon>Dermacoccaceae</taxon>
        <taxon>Allobranchiibius</taxon>
    </lineage>
</organism>
<dbReference type="Proteomes" id="UP000571817">
    <property type="component" value="Unassembled WGS sequence"/>
</dbReference>
<dbReference type="CDD" id="cd17325">
    <property type="entry name" value="MFS_MdtG_SLC18_like"/>
    <property type="match status" value="1"/>
</dbReference>
<dbReference type="Gene3D" id="1.20.1250.20">
    <property type="entry name" value="MFS general substrate transporter like domains"/>
    <property type="match status" value="2"/>
</dbReference>
<name>A0A853DBT1_9MICO</name>
<protein>
    <submittedName>
        <fullName evidence="10">MFS family permease</fullName>
    </submittedName>
</protein>
<evidence type="ECO:0000256" key="2">
    <source>
        <dbReference type="ARBA" id="ARBA00022448"/>
    </source>
</evidence>
<feature type="compositionally biased region" description="Low complexity" evidence="7">
    <location>
        <begin position="410"/>
        <end position="421"/>
    </location>
</feature>
<dbReference type="InterPro" id="IPR005829">
    <property type="entry name" value="Sugar_transporter_CS"/>
</dbReference>
<dbReference type="AlphaFoldDB" id="A0A853DBT1"/>
<feature type="transmembrane region" description="Helical" evidence="8">
    <location>
        <begin position="166"/>
        <end position="186"/>
    </location>
</feature>
<dbReference type="InterPro" id="IPR050171">
    <property type="entry name" value="MFS_Transporters"/>
</dbReference>
<dbReference type="GO" id="GO:0022857">
    <property type="term" value="F:transmembrane transporter activity"/>
    <property type="evidence" value="ECO:0007669"/>
    <property type="project" value="InterPro"/>
</dbReference>
<comment type="caution">
    <text evidence="10">The sequence shown here is derived from an EMBL/GenBank/DDBJ whole genome shotgun (WGS) entry which is preliminary data.</text>
</comment>
<evidence type="ECO:0000256" key="6">
    <source>
        <dbReference type="ARBA" id="ARBA00023136"/>
    </source>
</evidence>
<dbReference type="PANTHER" id="PTHR23517:SF3">
    <property type="entry name" value="INTEGRAL MEMBRANE TRANSPORT PROTEIN"/>
    <property type="match status" value="1"/>
</dbReference>
<evidence type="ECO:0000256" key="4">
    <source>
        <dbReference type="ARBA" id="ARBA00022692"/>
    </source>
</evidence>
<dbReference type="InterPro" id="IPR020846">
    <property type="entry name" value="MFS_dom"/>
</dbReference>
<accession>A0A853DBT1</accession>
<dbReference type="PROSITE" id="PS00216">
    <property type="entry name" value="SUGAR_TRANSPORT_1"/>
    <property type="match status" value="1"/>
</dbReference>
<feature type="domain" description="Major facilitator superfamily (MFS) profile" evidence="9">
    <location>
        <begin position="13"/>
        <end position="396"/>
    </location>
</feature>
<evidence type="ECO:0000259" key="9">
    <source>
        <dbReference type="PROSITE" id="PS50850"/>
    </source>
</evidence>
<evidence type="ECO:0000256" key="8">
    <source>
        <dbReference type="SAM" id="Phobius"/>
    </source>
</evidence>
<feature type="transmembrane region" description="Helical" evidence="8">
    <location>
        <begin position="78"/>
        <end position="95"/>
    </location>
</feature>
<dbReference type="GO" id="GO:0005886">
    <property type="term" value="C:plasma membrane"/>
    <property type="evidence" value="ECO:0007669"/>
    <property type="project" value="UniProtKB-SubCell"/>
</dbReference>
<keyword evidence="4 8" id="KW-0812">Transmembrane</keyword>
<feature type="transmembrane region" description="Helical" evidence="8">
    <location>
        <begin position="46"/>
        <end position="66"/>
    </location>
</feature>
<evidence type="ECO:0000313" key="10">
    <source>
        <dbReference type="EMBL" id="NYJ74378.1"/>
    </source>
</evidence>
<evidence type="ECO:0000313" key="11">
    <source>
        <dbReference type="Proteomes" id="UP000571817"/>
    </source>
</evidence>
<dbReference type="SUPFAM" id="SSF103473">
    <property type="entry name" value="MFS general substrate transporter"/>
    <property type="match status" value="1"/>
</dbReference>
<keyword evidence="11" id="KW-1185">Reference proteome</keyword>
<reference evidence="10 11" key="1">
    <citation type="submission" date="2020-07" db="EMBL/GenBank/DDBJ databases">
        <title>Sequencing the genomes of 1000 actinobacteria strains.</title>
        <authorList>
            <person name="Klenk H.-P."/>
        </authorList>
    </citation>
    <scope>NUCLEOTIDE SEQUENCE [LARGE SCALE GENOMIC DNA]</scope>
    <source>
        <strain evidence="10 11">DSM 29531</strain>
    </source>
</reference>
<feature type="transmembrane region" description="Helical" evidence="8">
    <location>
        <begin position="284"/>
        <end position="317"/>
    </location>
</feature>
<evidence type="ECO:0000256" key="1">
    <source>
        <dbReference type="ARBA" id="ARBA00004651"/>
    </source>
</evidence>
<feature type="region of interest" description="Disordered" evidence="7">
    <location>
        <begin position="395"/>
        <end position="432"/>
    </location>
</feature>
<keyword evidence="6 8" id="KW-0472">Membrane</keyword>
<evidence type="ECO:0000256" key="7">
    <source>
        <dbReference type="SAM" id="MobiDB-lite"/>
    </source>
</evidence>
<sequence length="432" mass="44709">MTSTDDGFGFGALAIPAYGPSLLFGLGEGAMLPVLPLSARDVGASVAIAATMVMLINVGSLIFNVPSSIITDRYGERHAIIGASVVGVLASLLFLVGHEVWIYATGAVLYGISASVFMLARQSYLTEAVPATHRARALSTLGGVMRIGVFVGPFIGAAAMSLWHLAGAYVVSTAALALAGVLGATLKELPHEADSRRKAAGELADVTVRSTLHDYRRVFLTVGMGVLLVSAIRATRQAVIPLWAEHLSLSPTTASLIYGISGGIDMLVFYPAGKVMDVYGRRWVTVPSMLVMAVSMMAIPLTHGAVTLCLVTCVLGFGNGIGAGMVMTLGADFSPERGRAPFLGIWRELSDAGSTIGPGVLAGVTAVLSLGAGVIVSGATGLGAAAVMWRSVPTRAKAPERSDDLTERSGTPPTGGDVTPPLEEEPLRPVKR</sequence>
<dbReference type="InterPro" id="IPR011701">
    <property type="entry name" value="MFS"/>
</dbReference>
<keyword evidence="5 8" id="KW-1133">Transmembrane helix</keyword>
<evidence type="ECO:0000256" key="3">
    <source>
        <dbReference type="ARBA" id="ARBA00022475"/>
    </source>
</evidence>
<dbReference type="PROSITE" id="PS50850">
    <property type="entry name" value="MFS"/>
    <property type="match status" value="1"/>
</dbReference>
<proteinExistence type="predicted"/>
<feature type="transmembrane region" description="Helical" evidence="8">
    <location>
        <begin position="101"/>
        <end position="120"/>
    </location>
</feature>
<feature type="transmembrane region" description="Helical" evidence="8">
    <location>
        <begin position="360"/>
        <end position="389"/>
    </location>
</feature>
<dbReference type="RefSeq" id="WP_179480212.1">
    <property type="nucleotide sequence ID" value="NZ_JACCFW010000001.1"/>
</dbReference>
<feature type="transmembrane region" description="Helical" evidence="8">
    <location>
        <begin position="7"/>
        <end position="26"/>
    </location>
</feature>
<feature type="compositionally biased region" description="Basic and acidic residues" evidence="7">
    <location>
        <begin position="397"/>
        <end position="407"/>
    </location>
</feature>